<evidence type="ECO:0000313" key="2">
    <source>
        <dbReference type="EMBL" id="MFC7309371.1"/>
    </source>
</evidence>
<dbReference type="RefSeq" id="WP_381838234.1">
    <property type="nucleotide sequence ID" value="NZ_JBHTCF010000021.1"/>
</dbReference>
<feature type="region of interest" description="Disordered" evidence="1">
    <location>
        <begin position="1"/>
        <end position="61"/>
    </location>
</feature>
<dbReference type="EMBL" id="JBHTCF010000021">
    <property type="protein sequence ID" value="MFC7309371.1"/>
    <property type="molecule type" value="Genomic_DNA"/>
</dbReference>
<gene>
    <name evidence="2" type="ORF">ACFQVC_34825</name>
</gene>
<dbReference type="Proteomes" id="UP001596523">
    <property type="component" value="Unassembled WGS sequence"/>
</dbReference>
<sequence length="61" mass="6631">MSPHQEQAQAEHRTSTVEQGPFCSARCSCGWRGPARRARSKARSDAAEHIASGEQDHAARA</sequence>
<evidence type="ECO:0000256" key="1">
    <source>
        <dbReference type="SAM" id="MobiDB-lite"/>
    </source>
</evidence>
<protein>
    <submittedName>
        <fullName evidence="2">Uncharacterized protein</fullName>
    </submittedName>
</protein>
<keyword evidence="3" id="KW-1185">Reference proteome</keyword>
<proteinExistence type="predicted"/>
<comment type="caution">
    <text evidence="2">The sequence shown here is derived from an EMBL/GenBank/DDBJ whole genome shotgun (WGS) entry which is preliminary data.</text>
</comment>
<reference evidence="3" key="1">
    <citation type="journal article" date="2019" name="Int. J. Syst. Evol. Microbiol.">
        <title>The Global Catalogue of Microorganisms (GCM) 10K type strain sequencing project: providing services to taxonomists for standard genome sequencing and annotation.</title>
        <authorList>
            <consortium name="The Broad Institute Genomics Platform"/>
            <consortium name="The Broad Institute Genome Sequencing Center for Infectious Disease"/>
            <person name="Wu L."/>
            <person name="Ma J."/>
        </authorList>
    </citation>
    <scope>NUCLEOTIDE SEQUENCE [LARGE SCALE GENOMIC DNA]</scope>
    <source>
        <strain evidence="3">SYNS20</strain>
    </source>
</reference>
<evidence type="ECO:0000313" key="3">
    <source>
        <dbReference type="Proteomes" id="UP001596523"/>
    </source>
</evidence>
<organism evidence="2 3">
    <name type="scientific">Streptomyces monticola</name>
    <dbReference type="NCBI Taxonomy" id="2666263"/>
    <lineage>
        <taxon>Bacteria</taxon>
        <taxon>Bacillati</taxon>
        <taxon>Actinomycetota</taxon>
        <taxon>Actinomycetes</taxon>
        <taxon>Kitasatosporales</taxon>
        <taxon>Streptomycetaceae</taxon>
        <taxon>Streptomyces</taxon>
    </lineage>
</organism>
<accession>A0ABW2JT65</accession>
<name>A0ABW2JT65_9ACTN</name>